<dbReference type="InterPro" id="IPR013106">
    <property type="entry name" value="Ig_V-set"/>
</dbReference>
<accession>A0A8B6GUB1</accession>
<dbReference type="InterPro" id="IPR013783">
    <property type="entry name" value="Ig-like_fold"/>
</dbReference>
<dbReference type="Pfam" id="PF07686">
    <property type="entry name" value="V-set"/>
    <property type="match status" value="1"/>
</dbReference>
<feature type="domain" description="Ig-like" evidence="1">
    <location>
        <begin position="12"/>
        <end position="122"/>
    </location>
</feature>
<sequence length="541" mass="61543">MSISITVSNGQTTLTINKQNDYVFVGDRPEYTCSVNGNVNFLKEHPLRWERIQRDGSQSIISQLSTVQPGLESEFSVKSNTTDNGVYFVLRFSQGVKKNNDGHYRCVLYNKNNILLAEKKVEIHVIQLFKEMEFQVGDTRSEVPNASTLVLNLEEGTYTSVCKTSGSNPAASINIYLDSTELIGQTVVAAVDTKEIGPPKVYDVEKRNIIDVVPSDKDKILKCVSVLYNDSVIKEVISFKLHIYSAKPAITCRNTSAFNGARQISLTCFIKIDGVDCTDNIFWEHGETGKQYKEGGERKSYWVLCEERHNLHEVISSFYIDTVTEADFRSTYFVVYVTKFKSVTRQQIVLYKDEMFVKKFTRANIVCPLIPDTNKSVSWNYGKKIVAIKNTLNPILGLENRFNVTHDIIQRQFHLRFLNFTEEDQGIYKCSAVANGTHTEHRVSIEICNIPDNYNFLQITMEKEILSYSSNVCSFQIDVQQSNTQDGETLHSGSFKLTILGPNAKTFDGKLSDQRIREETLTCLELNEDYCQIANIQFERT</sequence>
<keyword evidence="3" id="KW-1185">Reference proteome</keyword>
<dbReference type="OrthoDB" id="6153842at2759"/>
<organism evidence="2 3">
    <name type="scientific">Mytilus galloprovincialis</name>
    <name type="common">Mediterranean mussel</name>
    <dbReference type="NCBI Taxonomy" id="29158"/>
    <lineage>
        <taxon>Eukaryota</taxon>
        <taxon>Metazoa</taxon>
        <taxon>Spiralia</taxon>
        <taxon>Lophotrochozoa</taxon>
        <taxon>Mollusca</taxon>
        <taxon>Bivalvia</taxon>
        <taxon>Autobranchia</taxon>
        <taxon>Pteriomorphia</taxon>
        <taxon>Mytilida</taxon>
        <taxon>Mytiloidea</taxon>
        <taxon>Mytilidae</taxon>
        <taxon>Mytilinae</taxon>
        <taxon>Mytilus</taxon>
    </lineage>
</organism>
<dbReference type="InterPro" id="IPR036179">
    <property type="entry name" value="Ig-like_dom_sf"/>
</dbReference>
<dbReference type="PROSITE" id="PS50835">
    <property type="entry name" value="IG_LIKE"/>
    <property type="match status" value="1"/>
</dbReference>
<evidence type="ECO:0000313" key="3">
    <source>
        <dbReference type="Proteomes" id="UP000596742"/>
    </source>
</evidence>
<dbReference type="SUPFAM" id="SSF48726">
    <property type="entry name" value="Immunoglobulin"/>
    <property type="match status" value="1"/>
</dbReference>
<comment type="caution">
    <text evidence="2">The sequence shown here is derived from an EMBL/GenBank/DDBJ whole genome shotgun (WGS) entry which is preliminary data.</text>
</comment>
<dbReference type="AlphaFoldDB" id="A0A8B6GUB1"/>
<evidence type="ECO:0000313" key="2">
    <source>
        <dbReference type="EMBL" id="VDI68976.1"/>
    </source>
</evidence>
<reference evidence="2" key="1">
    <citation type="submission" date="2018-11" db="EMBL/GenBank/DDBJ databases">
        <authorList>
            <person name="Alioto T."/>
            <person name="Alioto T."/>
        </authorList>
    </citation>
    <scope>NUCLEOTIDE SEQUENCE</scope>
</reference>
<evidence type="ECO:0000259" key="1">
    <source>
        <dbReference type="PROSITE" id="PS50835"/>
    </source>
</evidence>
<dbReference type="InterPro" id="IPR007110">
    <property type="entry name" value="Ig-like_dom"/>
</dbReference>
<dbReference type="Gene3D" id="2.60.40.10">
    <property type="entry name" value="Immunoglobulins"/>
    <property type="match status" value="1"/>
</dbReference>
<protein>
    <recommendedName>
        <fullName evidence="1">Ig-like domain-containing protein</fullName>
    </recommendedName>
</protein>
<name>A0A8B6GUB1_MYTGA</name>
<dbReference type="Proteomes" id="UP000596742">
    <property type="component" value="Unassembled WGS sequence"/>
</dbReference>
<proteinExistence type="predicted"/>
<dbReference type="EMBL" id="UYJE01008974">
    <property type="protein sequence ID" value="VDI68976.1"/>
    <property type="molecule type" value="Genomic_DNA"/>
</dbReference>
<gene>
    <name evidence="2" type="ORF">MGAL_10B035716</name>
</gene>